<evidence type="ECO:0000256" key="5">
    <source>
        <dbReference type="ARBA" id="ARBA00023125"/>
    </source>
</evidence>
<dbReference type="Gene3D" id="1.10.10.60">
    <property type="entry name" value="Homeodomain-like"/>
    <property type="match status" value="1"/>
</dbReference>
<keyword evidence="8" id="KW-0812">Transmembrane</keyword>
<dbReference type="InterPro" id="IPR018062">
    <property type="entry name" value="HTH_AraC-typ_CS"/>
</dbReference>
<reference evidence="12 13" key="1">
    <citation type="submission" date="2016-10" db="EMBL/GenBank/DDBJ databases">
        <authorList>
            <person name="de Groot N.N."/>
        </authorList>
    </citation>
    <scope>NUCLEOTIDE SEQUENCE [LARGE SCALE GENOMIC DNA]</scope>
    <source>
        <strain evidence="12 13">DSM 21668</strain>
    </source>
</reference>
<dbReference type="InterPro" id="IPR009057">
    <property type="entry name" value="Homeodomain-like_sf"/>
</dbReference>
<dbReference type="Pfam" id="PF07495">
    <property type="entry name" value="Y_Y_Y"/>
    <property type="match status" value="1"/>
</dbReference>
<dbReference type="InterPro" id="IPR013783">
    <property type="entry name" value="Ig-like_fold"/>
</dbReference>
<dbReference type="InterPro" id="IPR011110">
    <property type="entry name" value="Reg_prop"/>
</dbReference>
<dbReference type="Gene3D" id="3.30.565.10">
    <property type="entry name" value="Histidine kinase-like ATPase, C-terminal domain"/>
    <property type="match status" value="1"/>
</dbReference>
<keyword evidence="13" id="KW-1185">Reference proteome</keyword>
<evidence type="ECO:0000313" key="13">
    <source>
        <dbReference type="Proteomes" id="UP000198901"/>
    </source>
</evidence>
<dbReference type="PROSITE" id="PS01124">
    <property type="entry name" value="HTH_ARAC_FAMILY_2"/>
    <property type="match status" value="1"/>
</dbReference>
<keyword evidence="8" id="KW-1133">Transmembrane helix</keyword>
<organism evidence="12 13">
    <name type="scientific">Siphonobacter aquaeclarae</name>
    <dbReference type="NCBI Taxonomy" id="563176"/>
    <lineage>
        <taxon>Bacteria</taxon>
        <taxon>Pseudomonadati</taxon>
        <taxon>Bacteroidota</taxon>
        <taxon>Cytophagia</taxon>
        <taxon>Cytophagales</taxon>
        <taxon>Cytophagaceae</taxon>
        <taxon>Siphonobacter</taxon>
    </lineage>
</organism>
<feature type="transmembrane region" description="Helical" evidence="8">
    <location>
        <begin position="741"/>
        <end position="762"/>
    </location>
</feature>
<dbReference type="InterPro" id="IPR018060">
    <property type="entry name" value="HTH_AraC"/>
</dbReference>
<evidence type="ECO:0000256" key="7">
    <source>
        <dbReference type="PROSITE-ProRule" id="PRU00169"/>
    </source>
</evidence>
<feature type="domain" description="Histidine kinase" evidence="10">
    <location>
        <begin position="783"/>
        <end position="1004"/>
    </location>
</feature>
<dbReference type="SMART" id="SM00387">
    <property type="entry name" value="HATPase_c"/>
    <property type="match status" value="1"/>
</dbReference>
<dbReference type="SUPFAM" id="SSF63829">
    <property type="entry name" value="Calcium-dependent phosphotriesterase"/>
    <property type="match status" value="3"/>
</dbReference>
<evidence type="ECO:0000256" key="3">
    <source>
        <dbReference type="ARBA" id="ARBA00022553"/>
    </source>
</evidence>
<dbReference type="InterPro" id="IPR015943">
    <property type="entry name" value="WD40/YVTN_repeat-like_dom_sf"/>
</dbReference>
<dbReference type="SUPFAM" id="SSF47384">
    <property type="entry name" value="Homodimeric domain of signal transducing histidine kinase"/>
    <property type="match status" value="1"/>
</dbReference>
<keyword evidence="12" id="KW-0418">Kinase</keyword>
<dbReference type="SUPFAM" id="SSF55874">
    <property type="entry name" value="ATPase domain of HSP90 chaperone/DNA topoisomerase II/histidine kinase"/>
    <property type="match status" value="1"/>
</dbReference>
<keyword evidence="8" id="KW-0472">Membrane</keyword>
<dbReference type="InterPro" id="IPR036097">
    <property type="entry name" value="HisK_dim/P_sf"/>
</dbReference>
<dbReference type="Pfam" id="PF02518">
    <property type="entry name" value="HATPase_c"/>
    <property type="match status" value="1"/>
</dbReference>
<keyword evidence="12" id="KW-0808">Transferase</keyword>
<dbReference type="FunFam" id="1.10.287.130:FF:000045">
    <property type="entry name" value="Two-component system sensor histidine kinase/response regulator"/>
    <property type="match status" value="1"/>
</dbReference>
<dbReference type="SMART" id="SM00388">
    <property type="entry name" value="HisKA"/>
    <property type="match status" value="1"/>
</dbReference>
<evidence type="ECO:0000256" key="2">
    <source>
        <dbReference type="ARBA" id="ARBA00012438"/>
    </source>
</evidence>
<dbReference type="Gene3D" id="2.60.40.10">
    <property type="entry name" value="Immunoglobulins"/>
    <property type="match status" value="1"/>
</dbReference>
<dbReference type="CDD" id="cd00075">
    <property type="entry name" value="HATPase"/>
    <property type="match status" value="1"/>
</dbReference>
<accession>A0A1G9YQQ7</accession>
<dbReference type="InterPro" id="IPR011006">
    <property type="entry name" value="CheY-like_superfamily"/>
</dbReference>
<dbReference type="Gene3D" id="3.40.50.2300">
    <property type="match status" value="1"/>
</dbReference>
<dbReference type="PANTHER" id="PTHR43547:SF2">
    <property type="entry name" value="HYBRID SIGNAL TRANSDUCTION HISTIDINE KINASE C"/>
    <property type="match status" value="1"/>
</dbReference>
<dbReference type="PANTHER" id="PTHR43547">
    <property type="entry name" value="TWO-COMPONENT HISTIDINE KINASE"/>
    <property type="match status" value="1"/>
</dbReference>
<dbReference type="CDD" id="cd17574">
    <property type="entry name" value="REC_OmpR"/>
    <property type="match status" value="1"/>
</dbReference>
<dbReference type="InterPro" id="IPR003661">
    <property type="entry name" value="HisK_dim/P_dom"/>
</dbReference>
<dbReference type="CDD" id="cd00082">
    <property type="entry name" value="HisKA"/>
    <property type="match status" value="1"/>
</dbReference>
<proteinExistence type="predicted"/>
<comment type="catalytic activity">
    <reaction evidence="1">
        <text>ATP + protein L-histidine = ADP + protein N-phospho-L-histidine.</text>
        <dbReference type="EC" id="2.7.13.3"/>
    </reaction>
</comment>
<dbReference type="InterPro" id="IPR003594">
    <property type="entry name" value="HATPase_dom"/>
</dbReference>
<dbReference type="Pfam" id="PF12833">
    <property type="entry name" value="HTH_18"/>
    <property type="match status" value="1"/>
</dbReference>
<dbReference type="InterPro" id="IPR036890">
    <property type="entry name" value="HATPase_C_sf"/>
</dbReference>
<evidence type="ECO:0000256" key="1">
    <source>
        <dbReference type="ARBA" id="ARBA00000085"/>
    </source>
</evidence>
<dbReference type="SMART" id="SM00342">
    <property type="entry name" value="HTH_ARAC"/>
    <property type="match status" value="1"/>
</dbReference>
<evidence type="ECO:0000259" key="10">
    <source>
        <dbReference type="PROSITE" id="PS50109"/>
    </source>
</evidence>
<evidence type="ECO:0000259" key="11">
    <source>
        <dbReference type="PROSITE" id="PS50110"/>
    </source>
</evidence>
<evidence type="ECO:0000313" key="12">
    <source>
        <dbReference type="EMBL" id="SDN10821.1"/>
    </source>
</evidence>
<dbReference type="PRINTS" id="PR00344">
    <property type="entry name" value="BCTRLSENSOR"/>
</dbReference>
<dbReference type="Pfam" id="PF07494">
    <property type="entry name" value="Reg_prop"/>
    <property type="match status" value="1"/>
</dbReference>
<feature type="domain" description="Response regulatory" evidence="11">
    <location>
        <begin position="1045"/>
        <end position="1160"/>
    </location>
</feature>
<dbReference type="SUPFAM" id="SSF46689">
    <property type="entry name" value="Homeodomain-like"/>
    <property type="match status" value="1"/>
</dbReference>
<sequence length="1293" mass="147108">MGIVQDKTGFMWFATSLGLYRYDSHKFRCYLHDPIDSLSVSSNYIRNVFCDSDNRLWILTQQGLSVFDSKTDKFHNFFRKAYPENNPLGQQINCLFEDKARNLWLATNNGIFQVVFQNHQVVFSKNILTRNNRAEYNIRELAEDRQGFLWAPTSEGLLRISKTGERLSLFKVTTDESALFQNDFLCLYIGKDDAIWVGAEKKGLLRFDRNTQTFTDIRAVNANTNELSEIYKITADKYGGLWIATFSGLVYFNPGSGEAIRYRNQKTNLHTLPDDALLNAYCDRDNGLWIGAYNLGISYLNQDYQNIKPWRVATEYNQEKEYSNGWIGTTGPKVWAIPYSESKIAFHDERTGRFSYQSLPLPASIRYDAFFVENETTVWCGINSLLSRVDLQTGLRDDYPFPLKDGRPLTGKVQFITKDPKGRLWLGGSFGLLRFNTRTQSFHRVESVKKVTYSFIDSAGNLYFTGNSTIYFLRSGGTRFDKYTVRNKNPYVTLGSIWRFAEDRTGRIWIATEETLLEFDRKNLQLHSYTSIKTSPLEAPIDVQADARGYLWICSDTRLIRFLPDTKQVQAYSVRDGLPVDGLLRPRGSVKSAGGLLYFITSEGIVRVDPERIHLTETPSPLIGSTVRLLNKEIRANDSTAILDHPVQEAQKAVFRHFQNDFTIDFALLSYARSHENRYAYKLDGFDTGWRYTRVPSATYSNLPAGDYTLLIRAANGDGYWNPATTKIPVTVLPPWWKTSIAYFLYALLFALSLYFIIRYFWVRSSLEKEARLYQTKLDFFTNVSHEIRTHLSLISAPIEKAFDLSEKDQGIKTYLTFAKSNSQRLMTLVNELLDFRKMESGNVLLHVSEHNLVHSLKTTLSAFELVAEQKHVTISFRSPEDVVMCWFDALQMQKVFFNLIGNAIKFTPEGGHVSISVRETDTIVFIDFVDTGRGIASEHLENLFRNFFQAYDAQQHNTGYGIGLALAREIVLQHGGDLSVTSNTDPRSPHHGSCFTLQLPRGKAHLDPSFVNESPVLVNEAEPVIPSDTTIEDTTATEGPNKYTILLIEDNAELRFFCREALRDKYNILEAGTGEEGLETAREFIPDLVVSDVMMPGMDGLEVCRRLKSDLTTSHIPVLLLTAKTSVPSIVKGLETGADDYITKPFQLEVLSLKIGNHIQIRENLRSRYALHASGEVTAQAEYEREDLFLTELKTLIKNNLADQDFGVDKLAFGVGMSVSALYRKLRALTGITVNDFIKTVRLGKALELLKSGRYQVSEVATLVGFDDTKYFSREFKKVHGKLPSDILRKNE</sequence>
<dbReference type="InterPro" id="IPR004358">
    <property type="entry name" value="Sig_transdc_His_kin-like_C"/>
</dbReference>
<dbReference type="PROSITE" id="PS50110">
    <property type="entry name" value="RESPONSE_REGULATORY"/>
    <property type="match status" value="1"/>
</dbReference>
<name>A0A1G9YQQ7_9BACT</name>
<keyword evidence="6" id="KW-0804">Transcription</keyword>
<feature type="domain" description="HTH araC/xylS-type" evidence="9">
    <location>
        <begin position="1192"/>
        <end position="1291"/>
    </location>
</feature>
<dbReference type="GO" id="GO:0000155">
    <property type="term" value="F:phosphorelay sensor kinase activity"/>
    <property type="evidence" value="ECO:0007669"/>
    <property type="project" value="InterPro"/>
</dbReference>
<dbReference type="GO" id="GO:0003700">
    <property type="term" value="F:DNA-binding transcription factor activity"/>
    <property type="evidence" value="ECO:0007669"/>
    <property type="project" value="InterPro"/>
</dbReference>
<dbReference type="EMBL" id="FNGS01000015">
    <property type="protein sequence ID" value="SDN10821.1"/>
    <property type="molecule type" value="Genomic_DNA"/>
</dbReference>
<dbReference type="Pfam" id="PF00072">
    <property type="entry name" value="Response_reg"/>
    <property type="match status" value="1"/>
</dbReference>
<dbReference type="InterPro" id="IPR001789">
    <property type="entry name" value="Sig_transdc_resp-reg_receiver"/>
</dbReference>
<evidence type="ECO:0000256" key="6">
    <source>
        <dbReference type="ARBA" id="ARBA00023163"/>
    </source>
</evidence>
<keyword evidence="3 7" id="KW-0597">Phosphoprotein</keyword>
<evidence type="ECO:0000256" key="8">
    <source>
        <dbReference type="SAM" id="Phobius"/>
    </source>
</evidence>
<gene>
    <name evidence="12" type="ORF">SAMN04488090_4999</name>
</gene>
<dbReference type="InterPro" id="IPR011123">
    <property type="entry name" value="Y_Y_Y"/>
</dbReference>
<dbReference type="PROSITE" id="PS50109">
    <property type="entry name" value="HIS_KIN"/>
    <property type="match status" value="1"/>
</dbReference>
<dbReference type="GO" id="GO:0043565">
    <property type="term" value="F:sequence-specific DNA binding"/>
    <property type="evidence" value="ECO:0007669"/>
    <property type="project" value="InterPro"/>
</dbReference>
<dbReference type="Proteomes" id="UP000198901">
    <property type="component" value="Unassembled WGS sequence"/>
</dbReference>
<dbReference type="Gene3D" id="2.130.10.10">
    <property type="entry name" value="YVTN repeat-like/Quinoprotein amine dehydrogenase"/>
    <property type="match status" value="2"/>
</dbReference>
<dbReference type="SMART" id="SM00448">
    <property type="entry name" value="REC"/>
    <property type="match status" value="1"/>
</dbReference>
<protein>
    <recommendedName>
        <fullName evidence="2">histidine kinase</fullName>
        <ecNumber evidence="2">2.7.13.3</ecNumber>
    </recommendedName>
</protein>
<feature type="modified residue" description="4-aspartylphosphate" evidence="7">
    <location>
        <position position="1093"/>
    </location>
</feature>
<dbReference type="InterPro" id="IPR005467">
    <property type="entry name" value="His_kinase_dom"/>
</dbReference>
<dbReference type="Gene3D" id="1.10.287.130">
    <property type="match status" value="1"/>
</dbReference>
<evidence type="ECO:0000259" key="9">
    <source>
        <dbReference type="PROSITE" id="PS01124"/>
    </source>
</evidence>
<dbReference type="PROSITE" id="PS00041">
    <property type="entry name" value="HTH_ARAC_FAMILY_1"/>
    <property type="match status" value="1"/>
</dbReference>
<keyword evidence="4" id="KW-0805">Transcription regulation</keyword>
<dbReference type="Pfam" id="PF00512">
    <property type="entry name" value="HisKA"/>
    <property type="match status" value="1"/>
</dbReference>
<dbReference type="STRING" id="563176.SAMN04488090_4999"/>
<dbReference type="SUPFAM" id="SSF52172">
    <property type="entry name" value="CheY-like"/>
    <property type="match status" value="1"/>
</dbReference>
<keyword evidence="5" id="KW-0238">DNA-binding</keyword>
<dbReference type="EC" id="2.7.13.3" evidence="2"/>
<evidence type="ECO:0000256" key="4">
    <source>
        <dbReference type="ARBA" id="ARBA00023015"/>
    </source>
</evidence>